<dbReference type="Gene3D" id="1.20.1730.10">
    <property type="entry name" value="Sodium/glucose cotransporter"/>
    <property type="match status" value="1"/>
</dbReference>
<feature type="transmembrane region" description="Helical" evidence="7">
    <location>
        <begin position="120"/>
        <end position="141"/>
    </location>
</feature>
<evidence type="ECO:0000256" key="1">
    <source>
        <dbReference type="ARBA" id="ARBA00004141"/>
    </source>
</evidence>
<dbReference type="NCBIfam" id="TIGR00813">
    <property type="entry name" value="sss"/>
    <property type="match status" value="1"/>
</dbReference>
<sequence length="612" mass="67254">MLSQLQTIDIIVLILMLAIMPTAGIIIALRKKTAEDYFLAGRNIRWWAVAGSVFGTNISSFHLIGMLGIGYSIGFVQAHYEIVFPAILLLCFVFLTSYRRLDVFTLSQYLEVRYNDKARLLYTILLILIILVQLVGSFYVGSLTLQWLFGGTSFEMSYATGLLLIGLITCSYTIWGGMESIVVTDTIQTLMMLAAGTAVAYFTLSQPEIGGFTGLLNLDAAQPREVQKMHLYLPSDHPNLPWTGIFTGLLLQHCFNFSTNQFLVQRVLAANSDSDARKGVIASGFLKLTIPFFSISAGVAAYYLFRARFAASAGGAMDFNSDNAFLRLVETVIPHGTGLVGMILAGLTAATFSSVDSMMNAATTLLTVDVYQKYVNPKATDRQIVRFGRLMIVVMVVASIGLALWTYTPDRTNNFMLKVSAQLSYFTPGIMVAFFVGILWRGASARAAVVAMAVAPFYGLLAEFLYNNFLSTNPSVAAVFGEKLNFMHRVFLTFLLTLTTLIVLSRTAFPNLRPEGFERLRVDIDAGQLARAVGLFLLVQAVFIGLVFVGGFSPKSVAVWAALATFGLFLKSERARERKRESVVQAGFSFNNDLLWAGLLTSISVGVLYYFA</sequence>
<dbReference type="EMBL" id="QXED01000011">
    <property type="protein sequence ID" value="RIV18478.1"/>
    <property type="molecule type" value="Genomic_DNA"/>
</dbReference>
<dbReference type="PANTHER" id="PTHR11819">
    <property type="entry name" value="SOLUTE CARRIER FAMILY 5"/>
    <property type="match status" value="1"/>
</dbReference>
<accession>A0A418LYU4</accession>
<dbReference type="OrthoDB" id="9814523at2"/>
<feature type="transmembrane region" description="Helical" evidence="7">
    <location>
        <begin position="285"/>
        <end position="305"/>
    </location>
</feature>
<feature type="transmembrane region" description="Helical" evidence="7">
    <location>
        <begin position="82"/>
        <end position="99"/>
    </location>
</feature>
<proteinExistence type="inferred from homology"/>
<keyword evidence="3 7" id="KW-0812">Transmembrane</keyword>
<dbReference type="AlphaFoldDB" id="A0A418LYU4"/>
<feature type="transmembrane region" description="Helical" evidence="7">
    <location>
        <begin position="6"/>
        <end position="29"/>
    </location>
</feature>
<feature type="transmembrane region" description="Helical" evidence="7">
    <location>
        <begin position="486"/>
        <end position="509"/>
    </location>
</feature>
<evidence type="ECO:0000256" key="2">
    <source>
        <dbReference type="ARBA" id="ARBA00006434"/>
    </source>
</evidence>
<evidence type="ECO:0000256" key="3">
    <source>
        <dbReference type="ARBA" id="ARBA00022692"/>
    </source>
</evidence>
<dbReference type="GO" id="GO:0005886">
    <property type="term" value="C:plasma membrane"/>
    <property type="evidence" value="ECO:0007669"/>
    <property type="project" value="TreeGrafter"/>
</dbReference>
<reference evidence="8 9" key="1">
    <citation type="submission" date="2018-08" db="EMBL/GenBank/DDBJ databases">
        <title>Fibrisoma montanum sp. nov., isolated from Danxia mountain soil.</title>
        <authorList>
            <person name="Huang Y."/>
        </authorList>
    </citation>
    <scope>NUCLEOTIDE SEQUENCE [LARGE SCALE GENOMIC DNA]</scope>
    <source>
        <strain evidence="8 9">HYT19</strain>
    </source>
</reference>
<feature type="transmembrane region" description="Helical" evidence="7">
    <location>
        <begin position="325"/>
        <end position="350"/>
    </location>
</feature>
<feature type="transmembrane region" description="Helical" evidence="7">
    <location>
        <begin position="387"/>
        <end position="407"/>
    </location>
</feature>
<dbReference type="Pfam" id="PF00474">
    <property type="entry name" value="SSF"/>
    <property type="match status" value="1"/>
</dbReference>
<dbReference type="GO" id="GO:0005412">
    <property type="term" value="F:D-glucose:sodium symporter activity"/>
    <property type="evidence" value="ECO:0007669"/>
    <property type="project" value="TreeGrafter"/>
</dbReference>
<comment type="similarity">
    <text evidence="2 6">Belongs to the sodium:solute symporter (SSF) (TC 2.A.21) family.</text>
</comment>
<feature type="transmembrane region" description="Helical" evidence="7">
    <location>
        <begin position="594"/>
        <end position="611"/>
    </location>
</feature>
<dbReference type="PROSITE" id="PS50283">
    <property type="entry name" value="NA_SOLUT_SYMP_3"/>
    <property type="match status" value="1"/>
</dbReference>
<evidence type="ECO:0000256" key="4">
    <source>
        <dbReference type="ARBA" id="ARBA00022989"/>
    </source>
</evidence>
<evidence type="ECO:0000313" key="8">
    <source>
        <dbReference type="EMBL" id="RIV18478.1"/>
    </source>
</evidence>
<name>A0A418LYU4_9BACT</name>
<dbReference type="Proteomes" id="UP000283523">
    <property type="component" value="Unassembled WGS sequence"/>
</dbReference>
<feature type="transmembrane region" description="Helical" evidence="7">
    <location>
        <begin position="49"/>
        <end position="76"/>
    </location>
</feature>
<feature type="transmembrane region" description="Helical" evidence="7">
    <location>
        <begin position="156"/>
        <end position="175"/>
    </location>
</feature>
<dbReference type="RefSeq" id="WP_119671111.1">
    <property type="nucleotide sequence ID" value="NZ_QXED01000011.1"/>
</dbReference>
<evidence type="ECO:0000256" key="7">
    <source>
        <dbReference type="SAM" id="Phobius"/>
    </source>
</evidence>
<dbReference type="InterPro" id="IPR001734">
    <property type="entry name" value="Na/solute_symporter"/>
</dbReference>
<keyword evidence="5 7" id="KW-0472">Membrane</keyword>
<gene>
    <name evidence="8" type="ORF">DYU11_28295</name>
</gene>
<evidence type="ECO:0000256" key="6">
    <source>
        <dbReference type="RuleBase" id="RU362091"/>
    </source>
</evidence>
<protein>
    <submittedName>
        <fullName evidence="8">Sodium:solute symporter</fullName>
    </submittedName>
</protein>
<feature type="transmembrane region" description="Helical" evidence="7">
    <location>
        <begin position="419"/>
        <end position="440"/>
    </location>
</feature>
<feature type="transmembrane region" description="Helical" evidence="7">
    <location>
        <begin position="447"/>
        <end position="466"/>
    </location>
</feature>
<organism evidence="8 9">
    <name type="scientific">Fibrisoma montanum</name>
    <dbReference type="NCBI Taxonomy" id="2305895"/>
    <lineage>
        <taxon>Bacteria</taxon>
        <taxon>Pseudomonadati</taxon>
        <taxon>Bacteroidota</taxon>
        <taxon>Cytophagia</taxon>
        <taxon>Cytophagales</taxon>
        <taxon>Spirosomataceae</taxon>
        <taxon>Fibrisoma</taxon>
    </lineage>
</organism>
<keyword evidence="9" id="KW-1185">Reference proteome</keyword>
<dbReference type="PANTHER" id="PTHR11819:SF195">
    <property type="entry name" value="SODIUM_GLUCOSE COTRANSPORTER 4"/>
    <property type="match status" value="1"/>
</dbReference>
<comment type="subcellular location">
    <subcellularLocation>
        <location evidence="1">Membrane</location>
        <topology evidence="1">Multi-pass membrane protein</topology>
    </subcellularLocation>
</comment>
<keyword evidence="4 7" id="KW-1133">Transmembrane helix</keyword>
<feature type="transmembrane region" description="Helical" evidence="7">
    <location>
        <begin position="529"/>
        <end position="551"/>
    </location>
</feature>
<dbReference type="InterPro" id="IPR038377">
    <property type="entry name" value="Na/Glc_symporter_sf"/>
</dbReference>
<evidence type="ECO:0000313" key="9">
    <source>
        <dbReference type="Proteomes" id="UP000283523"/>
    </source>
</evidence>
<evidence type="ECO:0000256" key="5">
    <source>
        <dbReference type="ARBA" id="ARBA00023136"/>
    </source>
</evidence>
<comment type="caution">
    <text evidence="8">The sequence shown here is derived from an EMBL/GenBank/DDBJ whole genome shotgun (WGS) entry which is preliminary data.</text>
</comment>